<evidence type="ECO:0000256" key="1">
    <source>
        <dbReference type="ARBA" id="ARBA00010282"/>
    </source>
</evidence>
<name>A0A2U1SMJ3_METSR</name>
<dbReference type="OrthoDB" id="9799320at2"/>
<dbReference type="EMBL" id="PUIV01000035">
    <property type="protein sequence ID" value="PWB92833.1"/>
    <property type="molecule type" value="Genomic_DNA"/>
</dbReference>
<evidence type="ECO:0000259" key="2">
    <source>
        <dbReference type="Pfam" id="PF02657"/>
    </source>
</evidence>
<dbReference type="RefSeq" id="WP_108918291.1">
    <property type="nucleotide sequence ID" value="NZ_BGJY01000004.1"/>
</dbReference>
<dbReference type="AlphaFoldDB" id="A0A2U1SMJ3"/>
<dbReference type="Proteomes" id="UP000245137">
    <property type="component" value="Unassembled WGS sequence"/>
</dbReference>
<organism evidence="3 4">
    <name type="scientific">Methylosinus sporium</name>
    <dbReference type="NCBI Taxonomy" id="428"/>
    <lineage>
        <taxon>Bacteria</taxon>
        <taxon>Pseudomonadati</taxon>
        <taxon>Pseudomonadota</taxon>
        <taxon>Alphaproteobacteria</taxon>
        <taxon>Hyphomicrobiales</taxon>
        <taxon>Methylocystaceae</taxon>
        <taxon>Methylosinus</taxon>
    </lineage>
</organism>
<proteinExistence type="inferred from homology"/>
<keyword evidence="4" id="KW-1185">Reference proteome</keyword>
<dbReference type="Gene3D" id="3.90.1010.10">
    <property type="match status" value="1"/>
</dbReference>
<dbReference type="Pfam" id="PF02657">
    <property type="entry name" value="SufE"/>
    <property type="match status" value="1"/>
</dbReference>
<reference evidence="3 4" key="1">
    <citation type="journal article" date="2018" name="Appl. Microbiol. Biotechnol.">
        <title>Co-cultivation of the strictly anaerobic methanogen Methanosarcina barkeri with aerobic methanotrophs in an oxygen-limited membrane bioreactor.</title>
        <authorList>
            <person name="In 't Zandt M.H."/>
            <person name="van den Bosch T.J.M."/>
            <person name="Rijkers R."/>
            <person name="van Kessel M.A.H.J."/>
            <person name="Jetten M.S.M."/>
            <person name="Welte C.U."/>
        </authorList>
    </citation>
    <scope>NUCLEOTIDE SEQUENCE [LARGE SCALE GENOMIC DNA]</scope>
    <source>
        <strain evidence="3 4">DSM 17706</strain>
    </source>
</reference>
<comment type="similarity">
    <text evidence="1">Belongs to the SufE family.</text>
</comment>
<accession>A0A2U1SMJ3</accession>
<evidence type="ECO:0000313" key="4">
    <source>
        <dbReference type="Proteomes" id="UP000245137"/>
    </source>
</evidence>
<dbReference type="PANTHER" id="PTHR43597:SF5">
    <property type="entry name" value="SUFE-LIKE PROTEIN 2, CHLOROPLASTIC"/>
    <property type="match status" value="1"/>
</dbReference>
<dbReference type="PANTHER" id="PTHR43597">
    <property type="entry name" value="SULFUR ACCEPTOR PROTEIN CSDE"/>
    <property type="match status" value="1"/>
</dbReference>
<gene>
    <name evidence="3" type="ORF">C5689_16185</name>
</gene>
<dbReference type="SUPFAM" id="SSF82649">
    <property type="entry name" value="SufE/NifU"/>
    <property type="match status" value="1"/>
</dbReference>
<dbReference type="InterPro" id="IPR003808">
    <property type="entry name" value="Fe-S_metab-assoc_dom"/>
</dbReference>
<sequence>MTTIDEIITQFDLLDDWDDRYRYVVELGRALESFPDELKTEQNRVHGCVSQVWLWTTLQDKDRTPPSLAIRGDSDAYIVRGLVAILLAYCLGKNAAELLQADPGELFERLGLGNHLTPQRSNGFRSMIARIRADAHAALVACDSGPVA</sequence>
<evidence type="ECO:0000313" key="3">
    <source>
        <dbReference type="EMBL" id="PWB92833.1"/>
    </source>
</evidence>
<feature type="domain" description="Fe-S metabolism associated" evidence="2">
    <location>
        <begin position="9"/>
        <end position="133"/>
    </location>
</feature>
<comment type="caution">
    <text evidence="3">The sequence shown here is derived from an EMBL/GenBank/DDBJ whole genome shotgun (WGS) entry which is preliminary data.</text>
</comment>
<protein>
    <submittedName>
        <fullName evidence="3">Cysteine desulfuration protein SufE</fullName>
    </submittedName>
</protein>